<feature type="region of interest" description="Disordered" evidence="1">
    <location>
        <begin position="270"/>
        <end position="308"/>
    </location>
</feature>
<name>A0A7G8BMY6_9BACT</name>
<keyword evidence="4" id="KW-1185">Reference proteome</keyword>
<evidence type="ECO:0000313" key="3">
    <source>
        <dbReference type="EMBL" id="QNI33906.1"/>
    </source>
</evidence>
<dbReference type="EMBL" id="CP060394">
    <property type="protein sequence ID" value="QNI33906.1"/>
    <property type="molecule type" value="Genomic_DNA"/>
</dbReference>
<keyword evidence="2" id="KW-0732">Signal</keyword>
<feature type="compositionally biased region" description="Pro residues" evidence="1">
    <location>
        <begin position="299"/>
        <end position="308"/>
    </location>
</feature>
<evidence type="ECO:0000313" key="4">
    <source>
        <dbReference type="Proteomes" id="UP000515312"/>
    </source>
</evidence>
<dbReference type="RefSeq" id="WP_186745636.1">
    <property type="nucleotide sequence ID" value="NZ_CP060394.1"/>
</dbReference>
<feature type="compositionally biased region" description="Pro residues" evidence="1">
    <location>
        <begin position="273"/>
        <end position="286"/>
    </location>
</feature>
<organism evidence="3 4">
    <name type="scientific">Alloacidobacterium dinghuense</name>
    <dbReference type="NCBI Taxonomy" id="2763107"/>
    <lineage>
        <taxon>Bacteria</taxon>
        <taxon>Pseudomonadati</taxon>
        <taxon>Acidobacteriota</taxon>
        <taxon>Terriglobia</taxon>
        <taxon>Terriglobales</taxon>
        <taxon>Acidobacteriaceae</taxon>
        <taxon>Alloacidobacterium</taxon>
    </lineage>
</organism>
<feature type="chain" id="PRO_5028800966" evidence="2">
    <location>
        <begin position="24"/>
        <end position="308"/>
    </location>
</feature>
<evidence type="ECO:0000256" key="1">
    <source>
        <dbReference type="SAM" id="MobiDB-lite"/>
    </source>
</evidence>
<dbReference type="KEGG" id="adin:H7849_08365"/>
<dbReference type="Proteomes" id="UP000515312">
    <property type="component" value="Chromosome"/>
</dbReference>
<gene>
    <name evidence="3" type="ORF">H7849_08365</name>
</gene>
<dbReference type="AlphaFoldDB" id="A0A7G8BMY6"/>
<protein>
    <submittedName>
        <fullName evidence="3">Uncharacterized protein</fullName>
    </submittedName>
</protein>
<sequence length="308" mass="33782">MMRLPSLGCRAALVTLLTPLLFAQNTPSPSPTTAGDTTQNQDQADTVVSADKLQYFVLEHRSPEQIQPEDAALLKKRKRDLLAEGEFYGYDMSAKGWSYEQSVCPFMPDFILLRYSSKDAAGADSIFTALMPKSGGRIRIVPVLNHGATRFKPAAVDPRNYQLFGQVIPAELAAQNSGPDGKWLSLSMCYAEMTGEKPQVPNTPSLDIHMIKAPPPTLRITVAAKEHEVRFAEPISPTEYRLWNINYSGAGQITSVSDDVHSFGEPVVRTVPEPTPKLIPNPPPPVVKEIPSSQQATPIPQPKPEQPQ</sequence>
<reference evidence="3 4" key="1">
    <citation type="submission" date="2020-08" db="EMBL/GenBank/DDBJ databases">
        <title>Edaphobacter telluris sp. nov. and Acidobacterium dinghuensis sp. nov., two acidobacteria isolated from forest soil.</title>
        <authorList>
            <person name="Fu J."/>
            <person name="Qiu L."/>
        </authorList>
    </citation>
    <scope>NUCLEOTIDE SEQUENCE [LARGE SCALE GENOMIC DNA]</scope>
    <source>
        <strain evidence="3">4Y35</strain>
    </source>
</reference>
<evidence type="ECO:0000256" key="2">
    <source>
        <dbReference type="SAM" id="SignalP"/>
    </source>
</evidence>
<accession>A0A7G8BMY6</accession>
<proteinExistence type="predicted"/>
<feature type="signal peptide" evidence="2">
    <location>
        <begin position="1"/>
        <end position="23"/>
    </location>
</feature>